<sequence length="184" mass="21518">MLVQKSYPFHESGYQGRQPTRDGRRGGLGGRGYNKSQEEVPRYEASHEDNLDISNQLELFPYTTYEDMCYLATKIENRKGIGFSRTNLPSSRTVVFKPLMSTYKSWLKKYETPKVAFKDNSKPKVEEKGRLITNPTRCLKNLWSLDKRVIGKRQEGEPIVIKANKRVKHERNRVIIIREHTLRE</sequence>
<dbReference type="EMBL" id="CM044705">
    <property type="protein sequence ID" value="KAI5664779.1"/>
    <property type="molecule type" value="Genomic_DNA"/>
</dbReference>
<comment type="caution">
    <text evidence="1">The sequence shown here is derived from an EMBL/GenBank/DDBJ whole genome shotgun (WGS) entry which is preliminary data.</text>
</comment>
<proteinExistence type="predicted"/>
<name>A0ACC0AV60_CATRO</name>
<dbReference type="Proteomes" id="UP001060085">
    <property type="component" value="Linkage Group LG05"/>
</dbReference>
<keyword evidence="2" id="KW-1185">Reference proteome</keyword>
<accession>A0ACC0AV60</accession>
<reference evidence="2" key="1">
    <citation type="journal article" date="2023" name="Nat. Plants">
        <title>Single-cell RNA sequencing provides a high-resolution roadmap for understanding the multicellular compartmentation of specialized metabolism.</title>
        <authorList>
            <person name="Sun S."/>
            <person name="Shen X."/>
            <person name="Li Y."/>
            <person name="Li Y."/>
            <person name="Wang S."/>
            <person name="Li R."/>
            <person name="Zhang H."/>
            <person name="Shen G."/>
            <person name="Guo B."/>
            <person name="Wei J."/>
            <person name="Xu J."/>
            <person name="St-Pierre B."/>
            <person name="Chen S."/>
            <person name="Sun C."/>
        </authorList>
    </citation>
    <scope>NUCLEOTIDE SEQUENCE [LARGE SCALE GENOMIC DNA]</scope>
</reference>
<gene>
    <name evidence="1" type="ORF">M9H77_24102</name>
</gene>
<protein>
    <submittedName>
        <fullName evidence="1">Uncharacterized protein</fullName>
    </submittedName>
</protein>
<organism evidence="1 2">
    <name type="scientific">Catharanthus roseus</name>
    <name type="common">Madagascar periwinkle</name>
    <name type="synonym">Vinca rosea</name>
    <dbReference type="NCBI Taxonomy" id="4058"/>
    <lineage>
        <taxon>Eukaryota</taxon>
        <taxon>Viridiplantae</taxon>
        <taxon>Streptophyta</taxon>
        <taxon>Embryophyta</taxon>
        <taxon>Tracheophyta</taxon>
        <taxon>Spermatophyta</taxon>
        <taxon>Magnoliopsida</taxon>
        <taxon>eudicotyledons</taxon>
        <taxon>Gunneridae</taxon>
        <taxon>Pentapetalae</taxon>
        <taxon>asterids</taxon>
        <taxon>lamiids</taxon>
        <taxon>Gentianales</taxon>
        <taxon>Apocynaceae</taxon>
        <taxon>Rauvolfioideae</taxon>
        <taxon>Vinceae</taxon>
        <taxon>Catharanthinae</taxon>
        <taxon>Catharanthus</taxon>
    </lineage>
</organism>
<evidence type="ECO:0000313" key="2">
    <source>
        <dbReference type="Proteomes" id="UP001060085"/>
    </source>
</evidence>
<evidence type="ECO:0000313" key="1">
    <source>
        <dbReference type="EMBL" id="KAI5664779.1"/>
    </source>
</evidence>